<dbReference type="Proteomes" id="UP000230447">
    <property type="component" value="Unassembled WGS sequence"/>
</dbReference>
<keyword evidence="1" id="KW-0732">Signal</keyword>
<sequence>MKKIITIALVSLSVLAVSGTALAFGGWGMGGFANNATPQEQAEHFTAMLSEKAQLFGVSIEQMKASWAEGMGIKDIAQEQGLSFEELQAKMQAQRKQNIQEHLQVLVNQGVITQAQADARLEQMENMPANGRGFGKAGFEGKGGSDSCPCQN</sequence>
<reference evidence="2 3" key="1">
    <citation type="submission" date="2017-09" db="EMBL/GenBank/DDBJ databases">
        <title>Depth-based differentiation of microbial function through sediment-hosted aquifers and enrichment of novel symbionts in the deep terrestrial subsurface.</title>
        <authorList>
            <person name="Probst A.J."/>
            <person name="Ladd B."/>
            <person name="Jarett J.K."/>
            <person name="Geller-Mcgrath D.E."/>
            <person name="Sieber C.M."/>
            <person name="Emerson J.B."/>
            <person name="Anantharaman K."/>
            <person name="Thomas B.C."/>
            <person name="Malmstrom R."/>
            <person name="Stieglmeier M."/>
            <person name="Klingl A."/>
            <person name="Woyke T."/>
            <person name="Ryan C.M."/>
            <person name="Banfield J.F."/>
        </authorList>
    </citation>
    <scope>NUCLEOTIDE SEQUENCE [LARGE SCALE GENOMIC DNA]</scope>
    <source>
        <strain evidence="2">CG23_combo_of_CG06-09_8_20_14_all_37_87_8</strain>
    </source>
</reference>
<dbReference type="Gene3D" id="1.10.10.10">
    <property type="entry name" value="Winged helix-like DNA-binding domain superfamily/Winged helix DNA-binding domain"/>
    <property type="match status" value="1"/>
</dbReference>
<dbReference type="InterPro" id="IPR036388">
    <property type="entry name" value="WH-like_DNA-bd_sf"/>
</dbReference>
<evidence type="ECO:0000313" key="3">
    <source>
        <dbReference type="Proteomes" id="UP000230447"/>
    </source>
</evidence>
<evidence type="ECO:0008006" key="4">
    <source>
        <dbReference type="Google" id="ProtNLM"/>
    </source>
</evidence>
<name>A0A2G9ZEX4_9BACT</name>
<accession>A0A2G9ZEX4</accession>
<feature type="chain" id="PRO_5013728859" description="DUF2680 domain-containing protein" evidence="1">
    <location>
        <begin position="24"/>
        <end position="152"/>
    </location>
</feature>
<gene>
    <name evidence="2" type="ORF">COX24_02015</name>
</gene>
<organism evidence="2 3">
    <name type="scientific">bacterium (Candidatus Gribaldobacteria) CG23_combo_of_CG06-09_8_20_14_all_37_87_8</name>
    <dbReference type="NCBI Taxonomy" id="2014278"/>
    <lineage>
        <taxon>Bacteria</taxon>
        <taxon>Candidatus Gribaldobacteria</taxon>
    </lineage>
</organism>
<feature type="signal peptide" evidence="1">
    <location>
        <begin position="1"/>
        <end position="23"/>
    </location>
</feature>
<protein>
    <recommendedName>
        <fullName evidence="4">DUF2680 domain-containing protein</fullName>
    </recommendedName>
</protein>
<dbReference type="EMBL" id="PCSB01000041">
    <property type="protein sequence ID" value="PIP31726.1"/>
    <property type="molecule type" value="Genomic_DNA"/>
</dbReference>
<evidence type="ECO:0000256" key="1">
    <source>
        <dbReference type="SAM" id="SignalP"/>
    </source>
</evidence>
<proteinExistence type="predicted"/>
<dbReference type="AlphaFoldDB" id="A0A2G9ZEX4"/>
<comment type="caution">
    <text evidence="2">The sequence shown here is derived from an EMBL/GenBank/DDBJ whole genome shotgun (WGS) entry which is preliminary data.</text>
</comment>
<evidence type="ECO:0000313" key="2">
    <source>
        <dbReference type="EMBL" id="PIP31726.1"/>
    </source>
</evidence>